<evidence type="ECO:0000256" key="8">
    <source>
        <dbReference type="ARBA" id="ARBA00023125"/>
    </source>
</evidence>
<keyword evidence="10" id="KW-0539">Nucleus</keyword>
<dbReference type="OMA" id="FHHVEED"/>
<dbReference type="FunFam" id="3.30.160.60:FF:000097">
    <property type="entry name" value="Zinc finger protein"/>
    <property type="match status" value="1"/>
</dbReference>
<dbReference type="STRING" id="6290.A0A0N4WDB3"/>
<evidence type="ECO:0000256" key="7">
    <source>
        <dbReference type="ARBA" id="ARBA00023015"/>
    </source>
</evidence>
<gene>
    <name evidence="13" type="ORF">HPLM_LOCUS8550</name>
</gene>
<dbReference type="SUPFAM" id="SSF57667">
    <property type="entry name" value="beta-beta-alpha zinc fingers"/>
    <property type="match status" value="2"/>
</dbReference>
<keyword evidence="5 11" id="KW-0863">Zinc-finger</keyword>
<keyword evidence="14" id="KW-1185">Reference proteome</keyword>
<keyword evidence="3" id="KW-0479">Metal-binding</keyword>
<evidence type="ECO:0000259" key="12">
    <source>
        <dbReference type="PROSITE" id="PS50157"/>
    </source>
</evidence>
<evidence type="ECO:0000256" key="2">
    <source>
        <dbReference type="ARBA" id="ARBA00004123"/>
    </source>
</evidence>
<feature type="domain" description="C2H2-type" evidence="12">
    <location>
        <begin position="106"/>
        <end position="129"/>
    </location>
</feature>
<dbReference type="FunFam" id="3.30.160.60:FF:001049">
    <property type="entry name" value="zinc finger protein 319"/>
    <property type="match status" value="1"/>
</dbReference>
<dbReference type="EMBL" id="UZAF01016885">
    <property type="protein sequence ID" value="VDO35191.1"/>
    <property type="molecule type" value="Genomic_DNA"/>
</dbReference>
<keyword evidence="9" id="KW-0804">Transcription</keyword>
<sequence>MPVHTGVRPFECKVCGKSFRQASTLCRHKIIHTELKPHTCTTCGKSFNRSSTLNTHIRIHQENVGMTSYPVEFGRSDRNKDLYIQGFHQSYNLAFHMHTHTTEKPYRCSTCSKGFCRNFDLKKHIKRMHRDTITE</sequence>
<dbReference type="AlphaFoldDB" id="A0A0N4WDB3"/>
<evidence type="ECO:0000256" key="3">
    <source>
        <dbReference type="ARBA" id="ARBA00022723"/>
    </source>
</evidence>
<evidence type="ECO:0000313" key="13">
    <source>
        <dbReference type="EMBL" id="VDO35191.1"/>
    </source>
</evidence>
<evidence type="ECO:0000256" key="11">
    <source>
        <dbReference type="PROSITE-ProRule" id="PRU00042"/>
    </source>
</evidence>
<dbReference type="GO" id="GO:0000978">
    <property type="term" value="F:RNA polymerase II cis-regulatory region sequence-specific DNA binding"/>
    <property type="evidence" value="ECO:0007669"/>
    <property type="project" value="TreeGrafter"/>
</dbReference>
<dbReference type="GO" id="GO:0000981">
    <property type="term" value="F:DNA-binding transcription factor activity, RNA polymerase II-specific"/>
    <property type="evidence" value="ECO:0007669"/>
    <property type="project" value="TreeGrafter"/>
</dbReference>
<dbReference type="SMART" id="SM00355">
    <property type="entry name" value="ZnF_C2H2"/>
    <property type="match status" value="3"/>
</dbReference>
<dbReference type="PANTHER" id="PTHR23235:SF157">
    <property type="entry name" value="FEZ FAMILY ZINC FINGER PROTEIN 1"/>
    <property type="match status" value="1"/>
</dbReference>
<dbReference type="Pfam" id="PF00096">
    <property type="entry name" value="zf-C2H2"/>
    <property type="match status" value="3"/>
</dbReference>
<evidence type="ECO:0000256" key="1">
    <source>
        <dbReference type="ARBA" id="ARBA00003767"/>
    </source>
</evidence>
<keyword evidence="4" id="KW-0677">Repeat</keyword>
<dbReference type="InterPro" id="IPR013087">
    <property type="entry name" value="Znf_C2H2_type"/>
</dbReference>
<protein>
    <submittedName>
        <fullName evidence="15">C2H2-type domain-containing protein</fullName>
    </submittedName>
</protein>
<dbReference type="PANTHER" id="PTHR23235">
    <property type="entry name" value="KRUEPPEL-LIKE TRANSCRIPTION FACTOR"/>
    <property type="match status" value="1"/>
</dbReference>
<evidence type="ECO:0000256" key="6">
    <source>
        <dbReference type="ARBA" id="ARBA00022833"/>
    </source>
</evidence>
<dbReference type="FunFam" id="3.30.160.60:FF:000164">
    <property type="entry name" value="Fez family zinc finger protein 2"/>
    <property type="match status" value="1"/>
</dbReference>
<reference evidence="13 14" key="2">
    <citation type="submission" date="2018-11" db="EMBL/GenBank/DDBJ databases">
        <authorList>
            <consortium name="Pathogen Informatics"/>
        </authorList>
    </citation>
    <scope>NUCLEOTIDE SEQUENCE [LARGE SCALE GENOMIC DNA]</scope>
    <source>
        <strain evidence="13 14">MHpl1</strain>
    </source>
</reference>
<evidence type="ECO:0000256" key="9">
    <source>
        <dbReference type="ARBA" id="ARBA00023163"/>
    </source>
</evidence>
<dbReference type="PROSITE" id="PS50157">
    <property type="entry name" value="ZINC_FINGER_C2H2_2"/>
    <property type="match status" value="3"/>
</dbReference>
<dbReference type="GO" id="GO:0005634">
    <property type="term" value="C:nucleus"/>
    <property type="evidence" value="ECO:0007669"/>
    <property type="project" value="UniProtKB-SubCell"/>
</dbReference>
<evidence type="ECO:0000256" key="5">
    <source>
        <dbReference type="ARBA" id="ARBA00022771"/>
    </source>
</evidence>
<evidence type="ECO:0000313" key="14">
    <source>
        <dbReference type="Proteomes" id="UP000268014"/>
    </source>
</evidence>
<feature type="domain" description="C2H2-type" evidence="12">
    <location>
        <begin position="38"/>
        <end position="60"/>
    </location>
</feature>
<organism evidence="15">
    <name type="scientific">Haemonchus placei</name>
    <name type="common">Barber's pole worm</name>
    <dbReference type="NCBI Taxonomy" id="6290"/>
    <lineage>
        <taxon>Eukaryota</taxon>
        <taxon>Metazoa</taxon>
        <taxon>Ecdysozoa</taxon>
        <taxon>Nematoda</taxon>
        <taxon>Chromadorea</taxon>
        <taxon>Rhabditida</taxon>
        <taxon>Rhabditina</taxon>
        <taxon>Rhabditomorpha</taxon>
        <taxon>Strongyloidea</taxon>
        <taxon>Trichostrongylidae</taxon>
        <taxon>Haemonchus</taxon>
    </lineage>
</organism>
<accession>A0A0N4WDB3</accession>
<evidence type="ECO:0000256" key="4">
    <source>
        <dbReference type="ARBA" id="ARBA00022737"/>
    </source>
</evidence>
<proteinExistence type="predicted"/>
<keyword evidence="7" id="KW-0805">Transcription regulation</keyword>
<comment type="subcellular location">
    <subcellularLocation>
        <location evidence="2">Nucleus</location>
    </subcellularLocation>
</comment>
<feature type="domain" description="C2H2-type" evidence="12">
    <location>
        <begin position="10"/>
        <end position="37"/>
    </location>
</feature>
<comment type="function">
    <text evidence="1">May be involved in transcriptional regulation.</text>
</comment>
<dbReference type="Gene3D" id="3.30.160.60">
    <property type="entry name" value="Classic Zinc Finger"/>
    <property type="match status" value="4"/>
</dbReference>
<keyword evidence="6" id="KW-0862">Zinc</keyword>
<reference evidence="15" key="1">
    <citation type="submission" date="2017-02" db="UniProtKB">
        <authorList>
            <consortium name="WormBaseParasite"/>
        </authorList>
    </citation>
    <scope>IDENTIFICATION</scope>
</reference>
<dbReference type="InterPro" id="IPR036236">
    <property type="entry name" value="Znf_C2H2_sf"/>
</dbReference>
<keyword evidence="8" id="KW-0238">DNA-binding</keyword>
<dbReference type="WBParaSite" id="HPLM_0000855801-mRNA-1">
    <property type="protein sequence ID" value="HPLM_0000855801-mRNA-1"/>
    <property type="gene ID" value="HPLM_0000855801"/>
</dbReference>
<dbReference type="PROSITE" id="PS00028">
    <property type="entry name" value="ZINC_FINGER_C2H2_1"/>
    <property type="match status" value="3"/>
</dbReference>
<evidence type="ECO:0000256" key="10">
    <source>
        <dbReference type="ARBA" id="ARBA00023242"/>
    </source>
</evidence>
<evidence type="ECO:0000313" key="15">
    <source>
        <dbReference type="WBParaSite" id="HPLM_0000855801-mRNA-1"/>
    </source>
</evidence>
<dbReference type="OrthoDB" id="5062908at2759"/>
<dbReference type="GO" id="GO:0008270">
    <property type="term" value="F:zinc ion binding"/>
    <property type="evidence" value="ECO:0007669"/>
    <property type="project" value="UniProtKB-KW"/>
</dbReference>
<name>A0A0N4WDB3_HAEPC</name>
<dbReference type="Proteomes" id="UP000268014">
    <property type="component" value="Unassembled WGS sequence"/>
</dbReference>